<dbReference type="PANTHER" id="PTHR32063:SF19">
    <property type="entry name" value="CATION EFFLUX SYSTEM PROTEIN CUSA"/>
    <property type="match status" value="1"/>
</dbReference>
<dbReference type="PRINTS" id="PR00702">
    <property type="entry name" value="ACRIFLAVINRP"/>
</dbReference>
<feature type="transmembrane region" description="Helical" evidence="2">
    <location>
        <begin position="583"/>
        <end position="602"/>
    </location>
</feature>
<feature type="transmembrane region" description="Helical" evidence="2">
    <location>
        <begin position="462"/>
        <end position="488"/>
    </location>
</feature>
<evidence type="ECO:0000256" key="2">
    <source>
        <dbReference type="SAM" id="Phobius"/>
    </source>
</evidence>
<dbReference type="InterPro" id="IPR001036">
    <property type="entry name" value="Acrflvin-R"/>
</dbReference>
<feature type="transmembrane region" description="Helical" evidence="2">
    <location>
        <begin position="367"/>
        <end position="384"/>
    </location>
</feature>
<feature type="transmembrane region" description="Helical" evidence="2">
    <location>
        <begin position="650"/>
        <end position="670"/>
    </location>
</feature>
<feature type="transmembrane region" description="Helical" evidence="2">
    <location>
        <begin position="416"/>
        <end position="441"/>
    </location>
</feature>
<feature type="transmembrane region" description="Helical" evidence="2">
    <location>
        <begin position="1149"/>
        <end position="1168"/>
    </location>
</feature>
<feature type="transmembrane region" description="Helical" evidence="2">
    <location>
        <begin position="1081"/>
        <end position="1100"/>
    </location>
</feature>
<evidence type="ECO:0000313" key="4">
    <source>
        <dbReference type="Proteomes" id="UP000183077"/>
    </source>
</evidence>
<dbReference type="Gene3D" id="3.30.70.1430">
    <property type="entry name" value="Multidrug efflux transporter AcrB pore domain"/>
    <property type="match status" value="2"/>
</dbReference>
<dbReference type="Gene3D" id="3.30.70.1320">
    <property type="entry name" value="Multidrug efflux transporter AcrB pore domain like"/>
    <property type="match status" value="1"/>
</dbReference>
<dbReference type="EMBL" id="FNYS01000019">
    <property type="protein sequence ID" value="SEJ24503.1"/>
    <property type="molecule type" value="Genomic_DNA"/>
</dbReference>
<dbReference type="SUPFAM" id="SSF82866">
    <property type="entry name" value="Multidrug efflux transporter AcrB transmembrane domain"/>
    <property type="match status" value="2"/>
</dbReference>
<dbReference type="InterPro" id="IPR027463">
    <property type="entry name" value="AcrB_DN_DC_subdom"/>
</dbReference>
<dbReference type="PANTHER" id="PTHR32063">
    <property type="match status" value="1"/>
</dbReference>
<dbReference type="GO" id="GO:0042910">
    <property type="term" value="F:xenobiotic transmembrane transporter activity"/>
    <property type="evidence" value="ECO:0007669"/>
    <property type="project" value="TreeGrafter"/>
</dbReference>
<feature type="transmembrane region" description="Helical" evidence="2">
    <location>
        <begin position="12"/>
        <end position="35"/>
    </location>
</feature>
<organism evidence="3 4">
    <name type="scientific">Myroides marinus</name>
    <dbReference type="NCBI Taxonomy" id="703342"/>
    <lineage>
        <taxon>Bacteria</taxon>
        <taxon>Pseudomonadati</taxon>
        <taxon>Bacteroidota</taxon>
        <taxon>Flavobacteriia</taxon>
        <taxon>Flavobacteriales</taxon>
        <taxon>Flavobacteriaceae</taxon>
        <taxon>Myroides</taxon>
    </lineage>
</organism>
<feature type="transmembrane region" description="Helical" evidence="2">
    <location>
        <begin position="541"/>
        <end position="563"/>
    </location>
</feature>
<protein>
    <submittedName>
        <fullName evidence="3">Cu(I)/Ag(I) efflux system membrane protein CusA/SilA</fullName>
    </submittedName>
</protein>
<dbReference type="Gene3D" id="3.30.2090.10">
    <property type="entry name" value="Multidrug efflux transporter AcrB TolC docking domain, DN and DC subdomains"/>
    <property type="match status" value="2"/>
</dbReference>
<dbReference type="SUPFAM" id="SSF82693">
    <property type="entry name" value="Multidrug efflux transporter AcrB pore domain, PN1, PN2, PC1 and PC2 subdomains"/>
    <property type="match status" value="2"/>
</dbReference>
<reference evidence="3 4" key="1">
    <citation type="submission" date="2016-10" db="EMBL/GenBank/DDBJ databases">
        <authorList>
            <person name="de Groot N.N."/>
        </authorList>
    </citation>
    <scope>NUCLEOTIDE SEQUENCE [LARGE SCALE GENOMIC DNA]</scope>
    <source>
        <strain evidence="3 4">DSM 23048</strain>
    </source>
</reference>
<dbReference type="Gene3D" id="3.30.70.1440">
    <property type="entry name" value="Multidrug efflux transporter AcrB pore domain"/>
    <property type="match status" value="1"/>
</dbReference>
<dbReference type="Pfam" id="PF00873">
    <property type="entry name" value="ACR_tran"/>
    <property type="match status" value="3"/>
</dbReference>
<sequence length="1299" mass="144232">MLNKIIKYFLHNRVITLLLLGVVIIWGLVTAPFNWHQNILPSDPVPVDAIPDIGENQQIVATEWMGRSPKDIQEQITYPLTTSLLGIPGVKTVRSSSMFGMSFIYIIFEENVEFYWSRSRILEKLNSLPAGTLPEGVIPSLGPDATALGQVYWYTLEGRNPETGEPTGGWDPDELRTIQDFYAKYSLSAAEGVSEVASIGGYVKEYQVEVNPDAMRAYNVSVMDVMSAIQKSNLDIGAETIEINKAEYLVRGLGYIKNVKDLEDAVVTVRQNVPVKIKDVAFVNLGPATRRGGLDKEGIDAVGGVVVARYGANPMHVINNVKDKIKEMEAGLPQKTLADGTISKVTVVPFYDRSGLIQETIGTLETALAHEILICIIVVIVLVINLRASVIISSILPIGVLATFIIMRYMGIEANIVALSGIAIAIGVMVDVGVVFVESILRYMEEEKEKGIQSKGMAFVNLITKAVSEVSGALSTAMLTTIISFLPVFAMEAQEGKLFKPLAYTKTFALLSAFILGIIVLPTIAYYVYSIKIDGKKMRKIANYILGVLGIGLWIYTGEFIAVTLTLVAVNNLFTPLWKGEKIANYINVTLTLFVALYYLTVEWLPLGTGQSTGLNFVFVFLAIGSILGVLWLLVIYYEQILRWALTHRWKFMSIPIITLLFGMLVWLGVDKSFGFVAKGFETVGWKSFRETAFWQKSTTTFPGIGQEFMPSLNEGSFLLMPTSMPHTGIEQNLKFIGTLDKRIQNIPEVEIIVGKWGRVNSALDPAPTQMFENTINYIPEYILNEDGHRERFKVNKNGEFELISGKTYNPKEGFRKVPKDSLITDKDGKFLRQWRPEIKKADDIWQEIVNVSHLPGLTSAPKLQPIEARLVMLSTGMRAPMGLKVSGPDLESIEAGGKALETALKDIPSIMPSTVFYDRAVGAPYIEIHLNRNNMARYGITVSDLQDVIGAAIGGMALTTTVEGRERFPVRLRYPRELRDNPDQLAKMLIPTATGAQIPLSEVADIEYAKGSQMIQSENTFLLGYVIFDKIEGKAEVDVVHEADKLLQAKLASGELTLPKGVTYKFAGNYEQQERASQRLLYVVPMSLLAILLILYFQFKTIAASLIHFSGVFVAFAGGFILLWLYGQPWFMNFSIGDMNMRDLFQMHNINLSIAVWVGFIALFGLATNDGVLMGTYIHDTFEARDPKTKEEIREAVVYAGLKRVRPAAMTTATALIALLPVMTSTGKGAEIMVPMAIPTFGGMLIQSMTMFVVPVFQCWWREWAIKKENSKKGNKEHETQNVELEVTSLKTTDNEQE</sequence>
<dbReference type="GeneID" id="82258179"/>
<gene>
    <name evidence="3" type="ORF">SAMN04488018_11915</name>
</gene>
<dbReference type="Proteomes" id="UP000183077">
    <property type="component" value="Unassembled WGS sequence"/>
</dbReference>
<feature type="transmembrane region" description="Helical" evidence="2">
    <location>
        <begin position="614"/>
        <end position="638"/>
    </location>
</feature>
<keyword evidence="2" id="KW-1133">Transmembrane helix</keyword>
<name>A0A1H6X5S0_9FLAO</name>
<dbReference type="Gene3D" id="1.20.1640.10">
    <property type="entry name" value="Multidrug efflux transporter AcrB transmembrane domain"/>
    <property type="match status" value="3"/>
</dbReference>
<keyword evidence="2" id="KW-0472">Membrane</keyword>
<evidence type="ECO:0000313" key="3">
    <source>
        <dbReference type="EMBL" id="SEJ24503.1"/>
    </source>
</evidence>
<proteinExistence type="predicted"/>
<feature type="compositionally biased region" description="Basic and acidic residues" evidence="1">
    <location>
        <begin position="1271"/>
        <end position="1282"/>
    </location>
</feature>
<feature type="transmembrane region" description="Helical" evidence="2">
    <location>
        <begin position="1242"/>
        <end position="1262"/>
    </location>
</feature>
<feature type="transmembrane region" description="Helical" evidence="2">
    <location>
        <begin position="508"/>
        <end position="529"/>
    </location>
</feature>
<feature type="transmembrane region" description="Helical" evidence="2">
    <location>
        <begin position="1106"/>
        <end position="1128"/>
    </location>
</feature>
<dbReference type="GO" id="GO:0005886">
    <property type="term" value="C:plasma membrane"/>
    <property type="evidence" value="ECO:0007669"/>
    <property type="project" value="TreeGrafter"/>
</dbReference>
<evidence type="ECO:0000256" key="1">
    <source>
        <dbReference type="SAM" id="MobiDB-lite"/>
    </source>
</evidence>
<feature type="region of interest" description="Disordered" evidence="1">
    <location>
        <begin position="1271"/>
        <end position="1299"/>
    </location>
</feature>
<feature type="transmembrane region" description="Helical" evidence="2">
    <location>
        <begin position="391"/>
        <end position="410"/>
    </location>
</feature>
<keyword evidence="2" id="KW-0812">Transmembrane</keyword>
<dbReference type="RefSeq" id="WP_074747311.1">
    <property type="nucleotide sequence ID" value="NZ_FNYS01000019.1"/>
</dbReference>
<dbReference type="SUPFAM" id="SSF82714">
    <property type="entry name" value="Multidrug efflux transporter AcrB TolC docking domain, DN and DC subdomains"/>
    <property type="match status" value="2"/>
</dbReference>
<accession>A0A1H6X5S0</accession>